<feature type="region of interest" description="Disordered" evidence="1">
    <location>
        <begin position="64"/>
        <end position="105"/>
    </location>
</feature>
<feature type="region of interest" description="Disordered" evidence="1">
    <location>
        <begin position="14"/>
        <end position="51"/>
    </location>
</feature>
<accession>G7J1A4</accession>
<reference evidence="2 4" key="2">
    <citation type="journal article" date="2014" name="BMC Genomics">
        <title>An improved genome release (version Mt4.0) for the model legume Medicago truncatula.</title>
        <authorList>
            <person name="Tang H."/>
            <person name="Krishnakumar V."/>
            <person name="Bidwell S."/>
            <person name="Rosen B."/>
            <person name="Chan A."/>
            <person name="Zhou S."/>
            <person name="Gentzbittel L."/>
            <person name="Childs K.L."/>
            <person name="Yandell M."/>
            <person name="Gundlach H."/>
            <person name="Mayer K.F."/>
            <person name="Schwartz D.C."/>
            <person name="Town C.D."/>
        </authorList>
    </citation>
    <scope>GENOME REANNOTATION</scope>
    <source>
        <strain evidence="3 4">cv. Jemalong A17</strain>
    </source>
</reference>
<evidence type="ECO:0000313" key="3">
    <source>
        <dbReference type="EnsemblPlants" id="AES70201"/>
    </source>
</evidence>
<evidence type="ECO:0000256" key="1">
    <source>
        <dbReference type="SAM" id="MobiDB-lite"/>
    </source>
</evidence>
<name>G7J1A4_MEDTR</name>
<dbReference type="AlphaFoldDB" id="G7J1A4"/>
<reference evidence="2 4" key="1">
    <citation type="journal article" date="2011" name="Nature">
        <title>The Medicago genome provides insight into the evolution of rhizobial symbioses.</title>
        <authorList>
            <person name="Young N.D."/>
            <person name="Debelle F."/>
            <person name="Oldroyd G.E."/>
            <person name="Geurts R."/>
            <person name="Cannon S.B."/>
            <person name="Udvardi M.K."/>
            <person name="Benedito V.A."/>
            <person name="Mayer K.F."/>
            <person name="Gouzy J."/>
            <person name="Schoof H."/>
            <person name="Van de Peer Y."/>
            <person name="Proost S."/>
            <person name="Cook D.R."/>
            <person name="Meyers B.C."/>
            <person name="Spannagl M."/>
            <person name="Cheung F."/>
            <person name="De Mita S."/>
            <person name="Krishnakumar V."/>
            <person name="Gundlach H."/>
            <person name="Zhou S."/>
            <person name="Mudge J."/>
            <person name="Bharti A.K."/>
            <person name="Murray J.D."/>
            <person name="Naoumkina M.A."/>
            <person name="Rosen B."/>
            <person name="Silverstein K.A."/>
            <person name="Tang H."/>
            <person name="Rombauts S."/>
            <person name="Zhao P.X."/>
            <person name="Zhou P."/>
            <person name="Barbe V."/>
            <person name="Bardou P."/>
            <person name="Bechner M."/>
            <person name="Bellec A."/>
            <person name="Berger A."/>
            <person name="Berges H."/>
            <person name="Bidwell S."/>
            <person name="Bisseling T."/>
            <person name="Choisne N."/>
            <person name="Couloux A."/>
            <person name="Denny R."/>
            <person name="Deshpande S."/>
            <person name="Dai X."/>
            <person name="Doyle J.J."/>
            <person name="Dudez A.M."/>
            <person name="Farmer A.D."/>
            <person name="Fouteau S."/>
            <person name="Franken C."/>
            <person name="Gibelin C."/>
            <person name="Gish J."/>
            <person name="Goldstein S."/>
            <person name="Gonzalez A.J."/>
            <person name="Green P.J."/>
            <person name="Hallab A."/>
            <person name="Hartog M."/>
            <person name="Hua A."/>
            <person name="Humphray S.J."/>
            <person name="Jeong D.H."/>
            <person name="Jing Y."/>
            <person name="Jocker A."/>
            <person name="Kenton S.M."/>
            <person name="Kim D.J."/>
            <person name="Klee K."/>
            <person name="Lai H."/>
            <person name="Lang C."/>
            <person name="Lin S."/>
            <person name="Macmil S.L."/>
            <person name="Magdelenat G."/>
            <person name="Matthews L."/>
            <person name="McCorrison J."/>
            <person name="Monaghan E.L."/>
            <person name="Mun J.H."/>
            <person name="Najar F.Z."/>
            <person name="Nicholson C."/>
            <person name="Noirot C."/>
            <person name="O'Bleness M."/>
            <person name="Paule C.R."/>
            <person name="Poulain J."/>
            <person name="Prion F."/>
            <person name="Qin B."/>
            <person name="Qu C."/>
            <person name="Retzel E.F."/>
            <person name="Riddle C."/>
            <person name="Sallet E."/>
            <person name="Samain S."/>
            <person name="Samson N."/>
            <person name="Sanders I."/>
            <person name="Saurat O."/>
            <person name="Scarpelli C."/>
            <person name="Schiex T."/>
            <person name="Segurens B."/>
            <person name="Severin A.J."/>
            <person name="Sherrier D.J."/>
            <person name="Shi R."/>
            <person name="Sims S."/>
            <person name="Singer S.R."/>
            <person name="Sinharoy S."/>
            <person name="Sterck L."/>
            <person name="Viollet A."/>
            <person name="Wang B.B."/>
            <person name="Wang K."/>
            <person name="Wang M."/>
            <person name="Wang X."/>
            <person name="Warfsmann J."/>
            <person name="Weissenbach J."/>
            <person name="White D.D."/>
            <person name="White J.D."/>
            <person name="Wiley G.B."/>
            <person name="Wincker P."/>
            <person name="Xing Y."/>
            <person name="Yang L."/>
            <person name="Yao Z."/>
            <person name="Ying F."/>
            <person name="Zhai J."/>
            <person name="Zhou L."/>
            <person name="Zuber A."/>
            <person name="Denarie J."/>
            <person name="Dixon R.A."/>
            <person name="May G.D."/>
            <person name="Schwartz D.C."/>
            <person name="Rogers J."/>
            <person name="Quetier F."/>
            <person name="Town C.D."/>
            <person name="Roe B.A."/>
        </authorList>
    </citation>
    <scope>NUCLEOTIDE SEQUENCE [LARGE SCALE GENOMIC DNA]</scope>
    <source>
        <strain evidence="2">A17</strain>
        <strain evidence="3 4">cv. Jemalong A17</strain>
    </source>
</reference>
<accession>A0A0C3VFQ7</accession>
<dbReference type="Proteomes" id="UP000002051">
    <property type="component" value="Chromosome 3"/>
</dbReference>
<feature type="compositionally biased region" description="Polar residues" evidence="1">
    <location>
        <begin position="85"/>
        <end position="105"/>
    </location>
</feature>
<dbReference type="PaxDb" id="3880-AES70201"/>
<gene>
    <name evidence="2" type="ordered locus">MTR_3g049490</name>
</gene>
<dbReference type="EMBL" id="CM001219">
    <property type="protein sequence ID" value="AES70201.2"/>
    <property type="molecule type" value="Genomic_DNA"/>
</dbReference>
<sequence>MLMIMWHTGIEVNTEPILPPGARRAPGRPKKARRKENDEPKTASKKGKRNQVTLRCRRCKELGHNTRTCGGKTGADRRIPVGGNKHNNNESAQANTSNVQSTGAANGTTSVNNIYGPATTSVNNNIASGTQDAIGNVTTVFPAASNISGTMRGGNHVVGEVALFVPRKSRTTRGRIVGTQQTVNKT</sequence>
<proteinExistence type="predicted"/>
<dbReference type="HOGENOM" id="CLU_1456513_0_0_1"/>
<evidence type="ECO:0000313" key="2">
    <source>
        <dbReference type="EMBL" id="AES70201.2"/>
    </source>
</evidence>
<evidence type="ECO:0008006" key="5">
    <source>
        <dbReference type="Google" id="ProtNLM"/>
    </source>
</evidence>
<protein>
    <recommendedName>
        <fullName evidence="5">Transcription factor interactor and regulator CCHC(Zn) family</fullName>
    </recommendedName>
</protein>
<evidence type="ECO:0000313" key="4">
    <source>
        <dbReference type="Proteomes" id="UP000002051"/>
    </source>
</evidence>
<feature type="compositionally biased region" description="Basic residues" evidence="1">
    <location>
        <begin position="25"/>
        <end position="34"/>
    </location>
</feature>
<reference evidence="3" key="3">
    <citation type="submission" date="2015-04" db="UniProtKB">
        <authorList>
            <consortium name="EnsemblPlants"/>
        </authorList>
    </citation>
    <scope>IDENTIFICATION</scope>
    <source>
        <strain evidence="3">cv. Jemalong A17</strain>
    </source>
</reference>
<organism evidence="2 4">
    <name type="scientific">Medicago truncatula</name>
    <name type="common">Barrel medic</name>
    <name type="synonym">Medicago tribuloides</name>
    <dbReference type="NCBI Taxonomy" id="3880"/>
    <lineage>
        <taxon>Eukaryota</taxon>
        <taxon>Viridiplantae</taxon>
        <taxon>Streptophyta</taxon>
        <taxon>Embryophyta</taxon>
        <taxon>Tracheophyta</taxon>
        <taxon>Spermatophyta</taxon>
        <taxon>Magnoliopsida</taxon>
        <taxon>eudicotyledons</taxon>
        <taxon>Gunneridae</taxon>
        <taxon>Pentapetalae</taxon>
        <taxon>rosids</taxon>
        <taxon>fabids</taxon>
        <taxon>Fabales</taxon>
        <taxon>Fabaceae</taxon>
        <taxon>Papilionoideae</taxon>
        <taxon>50 kb inversion clade</taxon>
        <taxon>NPAAA clade</taxon>
        <taxon>Hologalegina</taxon>
        <taxon>IRL clade</taxon>
        <taxon>Trifolieae</taxon>
        <taxon>Medicago</taxon>
    </lineage>
</organism>
<dbReference type="EnsemblPlants" id="AES70201">
    <property type="protein sequence ID" value="AES70201"/>
    <property type="gene ID" value="MTR_3g049490"/>
</dbReference>
<keyword evidence="4" id="KW-1185">Reference proteome</keyword>